<name>A0AAD9QKP5_ACRCE</name>
<proteinExistence type="predicted"/>
<protein>
    <submittedName>
        <fullName evidence="2">Uncharacterized protein</fullName>
    </submittedName>
</protein>
<reference evidence="2" key="2">
    <citation type="journal article" date="2023" name="Science">
        <title>Genomic signatures of disease resistance in endangered staghorn corals.</title>
        <authorList>
            <person name="Vollmer S.V."/>
            <person name="Selwyn J.D."/>
            <person name="Despard B.A."/>
            <person name="Roesel C.L."/>
        </authorList>
    </citation>
    <scope>NUCLEOTIDE SEQUENCE</scope>
    <source>
        <strain evidence="2">K2</strain>
    </source>
</reference>
<comment type="caution">
    <text evidence="2">The sequence shown here is derived from an EMBL/GenBank/DDBJ whole genome shotgun (WGS) entry which is preliminary data.</text>
</comment>
<sequence length="214" mass="24416">MLKIIQQQQEEQHRQQQRNQQQTLQFMQSMLNQQQQQSQAIDASTLNYLPLLALNWAQLFKWWKVLLSTMRHHGGTSLSKDSYGTTPPPGADSGGILLKAESAISSTSDKHTTSFFIMVKFHWKKFHMSCIDLAQWKDAEVLRSAHRPLKNKEIRCQCHESKRFSRKGTLTLSLVKVKLMTGLQSASPHNGEDAAKSRYIATSKLPENSLLLPE</sequence>
<keyword evidence="3" id="KW-1185">Reference proteome</keyword>
<accession>A0AAD9QKP5</accession>
<gene>
    <name evidence="2" type="ORF">P5673_014429</name>
</gene>
<evidence type="ECO:0000313" key="2">
    <source>
        <dbReference type="EMBL" id="KAK2562720.1"/>
    </source>
</evidence>
<evidence type="ECO:0000313" key="3">
    <source>
        <dbReference type="Proteomes" id="UP001249851"/>
    </source>
</evidence>
<reference evidence="2" key="1">
    <citation type="journal article" date="2023" name="G3 (Bethesda)">
        <title>Whole genome assembly and annotation of the endangered Caribbean coral Acropora cervicornis.</title>
        <authorList>
            <person name="Selwyn J.D."/>
            <person name="Vollmer S.V."/>
        </authorList>
    </citation>
    <scope>NUCLEOTIDE SEQUENCE</scope>
    <source>
        <strain evidence="2">K2</strain>
    </source>
</reference>
<dbReference type="AlphaFoldDB" id="A0AAD9QKP5"/>
<evidence type="ECO:0000256" key="1">
    <source>
        <dbReference type="SAM" id="MobiDB-lite"/>
    </source>
</evidence>
<organism evidence="2 3">
    <name type="scientific">Acropora cervicornis</name>
    <name type="common">Staghorn coral</name>
    <dbReference type="NCBI Taxonomy" id="6130"/>
    <lineage>
        <taxon>Eukaryota</taxon>
        <taxon>Metazoa</taxon>
        <taxon>Cnidaria</taxon>
        <taxon>Anthozoa</taxon>
        <taxon>Hexacorallia</taxon>
        <taxon>Scleractinia</taxon>
        <taxon>Astrocoeniina</taxon>
        <taxon>Acroporidae</taxon>
        <taxon>Acropora</taxon>
    </lineage>
</organism>
<feature type="region of interest" description="Disordered" evidence="1">
    <location>
        <begin position="1"/>
        <end position="21"/>
    </location>
</feature>
<dbReference type="EMBL" id="JARQWQ010000028">
    <property type="protein sequence ID" value="KAK2562720.1"/>
    <property type="molecule type" value="Genomic_DNA"/>
</dbReference>
<dbReference type="Proteomes" id="UP001249851">
    <property type="component" value="Unassembled WGS sequence"/>
</dbReference>